<evidence type="ECO:0000313" key="2">
    <source>
        <dbReference type="Proteomes" id="UP000789366"/>
    </source>
</evidence>
<evidence type="ECO:0000313" key="1">
    <source>
        <dbReference type="EMBL" id="CAG8731424.1"/>
    </source>
</evidence>
<gene>
    <name evidence="1" type="ORF">SPELUC_LOCUS13139</name>
</gene>
<dbReference type="EMBL" id="CAJVPW010033572">
    <property type="protein sequence ID" value="CAG8731424.1"/>
    <property type="molecule type" value="Genomic_DNA"/>
</dbReference>
<feature type="non-terminal residue" evidence="1">
    <location>
        <position position="58"/>
    </location>
</feature>
<protein>
    <submittedName>
        <fullName evidence="1">3630_t:CDS:1</fullName>
    </submittedName>
</protein>
<name>A0ACA9Q0D7_9GLOM</name>
<keyword evidence="2" id="KW-1185">Reference proteome</keyword>
<comment type="caution">
    <text evidence="1">The sequence shown here is derived from an EMBL/GenBank/DDBJ whole genome shotgun (WGS) entry which is preliminary data.</text>
</comment>
<sequence>MAVSPDMIFSDEFCPVYPDQKGITFKVFATPYPKQRFCDELKIRKLIIELPDVHLKLD</sequence>
<proteinExistence type="predicted"/>
<organism evidence="1 2">
    <name type="scientific">Cetraspora pellucida</name>
    <dbReference type="NCBI Taxonomy" id="1433469"/>
    <lineage>
        <taxon>Eukaryota</taxon>
        <taxon>Fungi</taxon>
        <taxon>Fungi incertae sedis</taxon>
        <taxon>Mucoromycota</taxon>
        <taxon>Glomeromycotina</taxon>
        <taxon>Glomeromycetes</taxon>
        <taxon>Diversisporales</taxon>
        <taxon>Gigasporaceae</taxon>
        <taxon>Cetraspora</taxon>
    </lineage>
</organism>
<reference evidence="1" key="1">
    <citation type="submission" date="2021-06" db="EMBL/GenBank/DDBJ databases">
        <authorList>
            <person name="Kallberg Y."/>
            <person name="Tangrot J."/>
            <person name="Rosling A."/>
        </authorList>
    </citation>
    <scope>NUCLEOTIDE SEQUENCE</scope>
    <source>
        <strain evidence="1">28 12/20/2015</strain>
    </source>
</reference>
<feature type="non-terminal residue" evidence="1">
    <location>
        <position position="1"/>
    </location>
</feature>
<accession>A0ACA9Q0D7</accession>
<dbReference type="Proteomes" id="UP000789366">
    <property type="component" value="Unassembled WGS sequence"/>
</dbReference>